<gene>
    <name evidence="2" type="ORF">SRABI133_02720</name>
</gene>
<reference evidence="2" key="1">
    <citation type="submission" date="2021-11" db="EMBL/GenBank/DDBJ databases">
        <authorList>
            <person name="Bulgarelli D."/>
        </authorList>
    </citation>
    <scope>NUCLEOTIDE SEQUENCE</scope>
    <source>
        <strain evidence="2">Bi133</strain>
    </source>
</reference>
<comment type="caution">
    <text evidence="2">The sequence shown here is derived from an EMBL/GenBank/DDBJ whole genome shotgun (WGS) entry which is preliminary data.</text>
</comment>
<dbReference type="InterPro" id="IPR016181">
    <property type="entry name" value="Acyl_CoA_acyltransferase"/>
</dbReference>
<dbReference type="Gene3D" id="3.40.630.30">
    <property type="match status" value="1"/>
</dbReference>
<protein>
    <recommendedName>
        <fullName evidence="1">N-acetyltransferase domain-containing protein</fullName>
    </recommendedName>
</protein>
<evidence type="ECO:0000259" key="1">
    <source>
        <dbReference type="PROSITE" id="PS51186"/>
    </source>
</evidence>
<dbReference type="GO" id="GO:0016747">
    <property type="term" value="F:acyltransferase activity, transferring groups other than amino-acyl groups"/>
    <property type="evidence" value="ECO:0007669"/>
    <property type="project" value="InterPro"/>
</dbReference>
<accession>A0A9W4KZK8</accession>
<organism evidence="2 3">
    <name type="scientific">Peribacillus simplex</name>
    <dbReference type="NCBI Taxonomy" id="1478"/>
    <lineage>
        <taxon>Bacteria</taxon>
        <taxon>Bacillati</taxon>
        <taxon>Bacillota</taxon>
        <taxon>Bacilli</taxon>
        <taxon>Bacillales</taxon>
        <taxon>Bacillaceae</taxon>
        <taxon>Peribacillus</taxon>
    </lineage>
</organism>
<dbReference type="PROSITE" id="PS51186">
    <property type="entry name" value="GNAT"/>
    <property type="match status" value="1"/>
</dbReference>
<dbReference type="EMBL" id="CAKKMG010000036">
    <property type="protein sequence ID" value="CAH0234391.1"/>
    <property type="molecule type" value="Genomic_DNA"/>
</dbReference>
<proteinExistence type="predicted"/>
<dbReference type="Proteomes" id="UP000789326">
    <property type="component" value="Unassembled WGS sequence"/>
</dbReference>
<dbReference type="SUPFAM" id="SSF55729">
    <property type="entry name" value="Acyl-CoA N-acyltransferases (Nat)"/>
    <property type="match status" value="1"/>
</dbReference>
<dbReference type="AlphaFoldDB" id="A0A9W4KZK8"/>
<name>A0A9W4KZK8_9BACI</name>
<dbReference type="InterPro" id="IPR000182">
    <property type="entry name" value="GNAT_dom"/>
</dbReference>
<feature type="domain" description="N-acetyltransferase" evidence="1">
    <location>
        <begin position="3"/>
        <end position="167"/>
    </location>
</feature>
<dbReference type="CDD" id="cd04301">
    <property type="entry name" value="NAT_SF"/>
    <property type="match status" value="1"/>
</dbReference>
<dbReference type="RefSeq" id="WP_230302335.1">
    <property type="nucleotide sequence ID" value="NZ_CAKKMG010000036.1"/>
</dbReference>
<sequence length="167" mass="19854">MTVSLNQISTDERHILKNLYSLYLHDLSEYTEGLDISSDGSFEFDSFEFDSFELIWKREGLTPYFLKKDKTIVGFLLLLERPFLNKEYDYSINDIFILKKYRRKGIAIALLKQLFEQKKGCYFVVELAKNIPAVIFWRKIFSALNIDFEEKKKIIDDEECLMQSFQI</sequence>
<evidence type="ECO:0000313" key="2">
    <source>
        <dbReference type="EMBL" id="CAH0234391.1"/>
    </source>
</evidence>
<evidence type="ECO:0000313" key="3">
    <source>
        <dbReference type="Proteomes" id="UP000789326"/>
    </source>
</evidence>
<dbReference type="Pfam" id="PF00583">
    <property type="entry name" value="Acetyltransf_1"/>
    <property type="match status" value="1"/>
</dbReference>